<dbReference type="InterPro" id="IPR044245">
    <property type="entry name" value="Spartan"/>
</dbReference>
<gene>
    <name evidence="5" type="ORF">ONB1V03_LOCUS7776</name>
</gene>
<dbReference type="GO" id="GO:0005634">
    <property type="term" value="C:nucleus"/>
    <property type="evidence" value="ECO:0007669"/>
    <property type="project" value="UniProtKB-SubCell"/>
</dbReference>
<organism evidence="5">
    <name type="scientific">Oppiella nova</name>
    <dbReference type="NCBI Taxonomy" id="334625"/>
    <lineage>
        <taxon>Eukaryota</taxon>
        <taxon>Metazoa</taxon>
        <taxon>Ecdysozoa</taxon>
        <taxon>Arthropoda</taxon>
        <taxon>Chelicerata</taxon>
        <taxon>Arachnida</taxon>
        <taxon>Acari</taxon>
        <taxon>Acariformes</taxon>
        <taxon>Sarcoptiformes</taxon>
        <taxon>Oribatida</taxon>
        <taxon>Brachypylina</taxon>
        <taxon>Oppioidea</taxon>
        <taxon>Oppiidae</taxon>
        <taxon>Oppiella</taxon>
    </lineage>
</organism>
<dbReference type="Pfam" id="PF22934">
    <property type="entry name" value="SPRTN_ZBD"/>
    <property type="match status" value="1"/>
</dbReference>
<dbReference type="InterPro" id="IPR055220">
    <property type="entry name" value="SPRTN_ZBD"/>
</dbReference>
<dbReference type="PANTHER" id="PTHR21220">
    <property type="entry name" value="DNA-DEPENDENT METALLOPROTEASE SPRTN"/>
    <property type="match status" value="1"/>
</dbReference>
<feature type="region of interest" description="Disordered" evidence="3">
    <location>
        <begin position="353"/>
        <end position="403"/>
    </location>
</feature>
<dbReference type="EMBL" id="CAJPVJ010004094">
    <property type="protein sequence ID" value="CAG2168286.1"/>
    <property type="molecule type" value="Genomic_DNA"/>
</dbReference>
<feature type="compositionally biased region" description="Low complexity" evidence="3">
    <location>
        <begin position="374"/>
        <end position="385"/>
    </location>
</feature>
<evidence type="ECO:0000313" key="5">
    <source>
        <dbReference type="EMBL" id="CAD7650363.1"/>
    </source>
</evidence>
<feature type="non-terminal residue" evidence="5">
    <location>
        <position position="1"/>
    </location>
</feature>
<evidence type="ECO:0000256" key="3">
    <source>
        <dbReference type="SAM" id="MobiDB-lite"/>
    </source>
</evidence>
<protein>
    <recommendedName>
        <fullName evidence="4">SprT-like domain-containing protein</fullName>
    </recommendedName>
</protein>
<dbReference type="GO" id="GO:0004222">
    <property type="term" value="F:metalloendopeptidase activity"/>
    <property type="evidence" value="ECO:0007669"/>
    <property type="project" value="InterPro"/>
</dbReference>
<dbReference type="OrthoDB" id="5236983at2759"/>
<keyword evidence="6" id="KW-1185">Reference proteome</keyword>
<accession>A0A7R9LYN4</accession>
<comment type="subcellular location">
    <subcellularLocation>
        <location evidence="1">Nucleus</location>
    </subcellularLocation>
</comment>
<dbReference type="PANTHER" id="PTHR21220:SF0">
    <property type="entry name" value="DNA-DEPENDENT METALLOPROTEASE SPRTN"/>
    <property type="match status" value="1"/>
</dbReference>
<dbReference type="EMBL" id="OC918919">
    <property type="protein sequence ID" value="CAD7650363.1"/>
    <property type="molecule type" value="Genomic_DNA"/>
</dbReference>
<keyword evidence="2" id="KW-0539">Nucleus</keyword>
<dbReference type="AlphaFoldDB" id="A0A7R9LYN4"/>
<evidence type="ECO:0000256" key="2">
    <source>
        <dbReference type="ARBA" id="ARBA00023242"/>
    </source>
</evidence>
<evidence type="ECO:0000313" key="6">
    <source>
        <dbReference type="Proteomes" id="UP000728032"/>
    </source>
</evidence>
<reference evidence="5" key="1">
    <citation type="submission" date="2020-11" db="EMBL/GenBank/DDBJ databases">
        <authorList>
            <person name="Tran Van P."/>
        </authorList>
    </citation>
    <scope>NUCLEOTIDE SEQUENCE</scope>
</reference>
<evidence type="ECO:0000259" key="4">
    <source>
        <dbReference type="SMART" id="SM00731"/>
    </source>
</evidence>
<evidence type="ECO:0000256" key="1">
    <source>
        <dbReference type="ARBA" id="ARBA00004123"/>
    </source>
</evidence>
<feature type="region of interest" description="Disordered" evidence="3">
    <location>
        <begin position="256"/>
        <end position="275"/>
    </location>
</feature>
<proteinExistence type="predicted"/>
<name>A0A7R9LYN4_9ACAR</name>
<dbReference type="GO" id="GO:0006974">
    <property type="term" value="P:DNA damage response"/>
    <property type="evidence" value="ECO:0007669"/>
    <property type="project" value="InterPro"/>
</dbReference>
<dbReference type="GO" id="GO:0003697">
    <property type="term" value="F:single-stranded DNA binding"/>
    <property type="evidence" value="ECO:0007669"/>
    <property type="project" value="InterPro"/>
</dbReference>
<dbReference type="Proteomes" id="UP000728032">
    <property type="component" value="Unassembled WGS sequence"/>
</dbReference>
<dbReference type="InterPro" id="IPR006640">
    <property type="entry name" value="SprT-like_domain"/>
</dbReference>
<dbReference type="Pfam" id="PF10263">
    <property type="entry name" value="SprT-like"/>
    <property type="match status" value="1"/>
</dbReference>
<dbReference type="GO" id="GO:0031593">
    <property type="term" value="F:polyubiquitin modification-dependent protein binding"/>
    <property type="evidence" value="ECO:0007669"/>
    <property type="project" value="TreeGrafter"/>
</dbReference>
<dbReference type="SMART" id="SM00731">
    <property type="entry name" value="SprT"/>
    <property type="match status" value="1"/>
</dbReference>
<sequence length="403" mass="44738">MTMSATDPFAEDIIQDITDDYLLALSLQAIEDEFNSRSHSTQSHTTGPQSDDDFSAHLFDEDLGSNGTAVAPKDIVSPELELSDPNPNIWDLMSTFDRMFFGSVLAKHCIELSWSSRMTSTAGLCGWSPTTNFCYIRLSLPLLQLRSRKDLVETLIHEMIHALLFVTREDDNHESHGQKFHEHMHRINRMSGADITVYHSFHGEVHHYQQHVWRCDGACRSRAPYFGYVRRAMNRPPGPTDYWFPFHAQSCGGKFAKISEPPPKKANNKPIQGVDMTPEKLKNKDIRSYLTPNVWTAGATSDSTASASNDKNPFSGVGHRLGAIKTETKPVAGCGNYYTNESMKVVTSDGKPVLPFSGKGRVLGSGRTGGQMASKSTKPSTVTTKTDSKPLPPKKSKTKENIE</sequence>
<feature type="domain" description="SprT-like" evidence="4">
    <location>
        <begin position="87"/>
        <end position="258"/>
    </location>
</feature>